<keyword evidence="5 6" id="KW-0472">Membrane</keyword>
<dbReference type="EMBL" id="ML732421">
    <property type="protein sequence ID" value="KAB8068034.1"/>
    <property type="molecule type" value="Genomic_DNA"/>
</dbReference>
<name>A0A5N5WL47_9EURO</name>
<dbReference type="GO" id="GO:0016020">
    <property type="term" value="C:membrane"/>
    <property type="evidence" value="ECO:0007669"/>
    <property type="project" value="UniProtKB-SubCell"/>
</dbReference>
<keyword evidence="9" id="KW-1185">Reference proteome</keyword>
<evidence type="ECO:0000259" key="7">
    <source>
        <dbReference type="PROSITE" id="PS50850"/>
    </source>
</evidence>
<feature type="domain" description="Major facilitator superfamily (MFS) profile" evidence="7">
    <location>
        <begin position="1"/>
        <end position="435"/>
    </location>
</feature>
<dbReference type="Proteomes" id="UP000326565">
    <property type="component" value="Unassembled WGS sequence"/>
</dbReference>
<organism evidence="8 9">
    <name type="scientific">Aspergillus leporis</name>
    <dbReference type="NCBI Taxonomy" id="41062"/>
    <lineage>
        <taxon>Eukaryota</taxon>
        <taxon>Fungi</taxon>
        <taxon>Dikarya</taxon>
        <taxon>Ascomycota</taxon>
        <taxon>Pezizomycotina</taxon>
        <taxon>Eurotiomycetes</taxon>
        <taxon>Eurotiomycetidae</taxon>
        <taxon>Eurotiales</taxon>
        <taxon>Aspergillaceae</taxon>
        <taxon>Aspergillus</taxon>
        <taxon>Aspergillus subgen. Circumdati</taxon>
    </lineage>
</organism>
<evidence type="ECO:0000256" key="1">
    <source>
        <dbReference type="ARBA" id="ARBA00004141"/>
    </source>
</evidence>
<dbReference type="InterPro" id="IPR036259">
    <property type="entry name" value="MFS_trans_sf"/>
</dbReference>
<dbReference type="InterPro" id="IPR005829">
    <property type="entry name" value="Sugar_transporter_CS"/>
</dbReference>
<dbReference type="Gene3D" id="1.20.1250.20">
    <property type="entry name" value="MFS general substrate transporter like domains"/>
    <property type="match status" value="1"/>
</dbReference>
<evidence type="ECO:0000256" key="2">
    <source>
        <dbReference type="ARBA" id="ARBA00010992"/>
    </source>
</evidence>
<evidence type="ECO:0000256" key="5">
    <source>
        <dbReference type="ARBA" id="ARBA00023136"/>
    </source>
</evidence>
<dbReference type="SUPFAM" id="SSF103473">
    <property type="entry name" value="MFS general substrate transporter"/>
    <property type="match status" value="1"/>
</dbReference>
<feature type="transmembrane region" description="Helical" evidence="6">
    <location>
        <begin position="383"/>
        <end position="404"/>
    </location>
</feature>
<feature type="transmembrane region" description="Helical" evidence="6">
    <location>
        <begin position="162"/>
        <end position="186"/>
    </location>
</feature>
<comment type="subcellular location">
    <subcellularLocation>
        <location evidence="1">Membrane</location>
        <topology evidence="1">Multi-pass membrane protein</topology>
    </subcellularLocation>
</comment>
<reference evidence="8 9" key="1">
    <citation type="submission" date="2019-04" db="EMBL/GenBank/DDBJ databases">
        <title>Friends and foes A comparative genomics study of 23 Aspergillus species from section Flavi.</title>
        <authorList>
            <consortium name="DOE Joint Genome Institute"/>
            <person name="Kjaerbolling I."/>
            <person name="Vesth T."/>
            <person name="Frisvad J.C."/>
            <person name="Nybo J.L."/>
            <person name="Theobald S."/>
            <person name="Kildgaard S."/>
            <person name="Isbrandt T."/>
            <person name="Kuo A."/>
            <person name="Sato A."/>
            <person name="Lyhne E.K."/>
            <person name="Kogle M.E."/>
            <person name="Wiebenga A."/>
            <person name="Kun R.S."/>
            <person name="Lubbers R.J."/>
            <person name="Makela M.R."/>
            <person name="Barry K."/>
            <person name="Chovatia M."/>
            <person name="Clum A."/>
            <person name="Daum C."/>
            <person name="Haridas S."/>
            <person name="He G."/>
            <person name="LaButti K."/>
            <person name="Lipzen A."/>
            <person name="Mondo S."/>
            <person name="Riley R."/>
            <person name="Salamov A."/>
            <person name="Simmons B.A."/>
            <person name="Magnuson J.K."/>
            <person name="Henrissat B."/>
            <person name="Mortensen U.H."/>
            <person name="Larsen T.O."/>
            <person name="Devries R.P."/>
            <person name="Grigoriev I.V."/>
            <person name="Machida M."/>
            <person name="Baker S.E."/>
            <person name="Andersen M.R."/>
        </authorList>
    </citation>
    <scope>NUCLEOTIDE SEQUENCE [LARGE SCALE GENOMIC DNA]</scope>
    <source>
        <strain evidence="8 9">CBS 151.66</strain>
    </source>
</reference>
<comment type="similarity">
    <text evidence="2">Belongs to the major facilitator superfamily. Sugar transporter (TC 2.A.1.1) family.</text>
</comment>
<protein>
    <recommendedName>
        <fullName evidence="7">Major facilitator superfamily (MFS) profile domain-containing protein</fullName>
    </recommendedName>
</protein>
<feature type="transmembrane region" description="Helical" evidence="6">
    <location>
        <begin position="348"/>
        <end position="371"/>
    </location>
</feature>
<evidence type="ECO:0000313" key="9">
    <source>
        <dbReference type="Proteomes" id="UP000326565"/>
    </source>
</evidence>
<feature type="transmembrane region" description="Helical" evidence="6">
    <location>
        <begin position="410"/>
        <end position="431"/>
    </location>
</feature>
<dbReference type="PANTHER" id="PTHR48022:SF3">
    <property type="entry name" value="HEXOSE TRANSPORTER PROTEIN (AFU_ORTHOLOGUE AFUA_8G04480)-RELATED"/>
    <property type="match status" value="1"/>
</dbReference>
<evidence type="ECO:0000256" key="3">
    <source>
        <dbReference type="ARBA" id="ARBA00022692"/>
    </source>
</evidence>
<dbReference type="AlphaFoldDB" id="A0A5N5WL47"/>
<feature type="transmembrane region" description="Helical" evidence="6">
    <location>
        <begin position="256"/>
        <end position="282"/>
    </location>
</feature>
<dbReference type="Pfam" id="PF00083">
    <property type="entry name" value="Sugar_tr"/>
    <property type="match status" value="2"/>
</dbReference>
<dbReference type="InterPro" id="IPR005828">
    <property type="entry name" value="MFS_sugar_transport-like"/>
</dbReference>
<gene>
    <name evidence="8" type="ORF">BDV29DRAFT_199672</name>
</gene>
<feature type="transmembrane region" description="Helical" evidence="6">
    <location>
        <begin position="294"/>
        <end position="315"/>
    </location>
</feature>
<keyword evidence="4 6" id="KW-1133">Transmembrane helix</keyword>
<dbReference type="GO" id="GO:0005351">
    <property type="term" value="F:carbohydrate:proton symporter activity"/>
    <property type="evidence" value="ECO:0007669"/>
    <property type="project" value="TreeGrafter"/>
</dbReference>
<sequence length="482" mass="52941">MRTENTMYAKTESRDRPTGEDELAAVIPVDGPSWYKQRHLLRLNSIILSLVMFSSANGYDGSLMNGLQALDQWNTFLDNPTGLGCGVGYPTAAWMANRLGRKPGVYVGYLFLGLGCALQTAAHNHTAFLLARLFVGVASALFGNSVPLLINEIAYSSHRGILNSLFMCGWYVALVPLLALPGFLLAPESPRWLISIGRHDEARAILARYHAAGDITSPLINYEVSTITSAIQAEQEAQNSVRYAEMLKTPSNRRRLFISVTLGVFAQWAGNGVVSYYLALILDTVGVTSVRDQTLISACLQVWNLIFAAVGAFLIDPFGRRPLFWSSAVVMMGSFAATNHAATGAAVIPFLFTFFAVYGIALTPFLTAYPCEIWPFRLRSRGLTVTWVATICAIFFNTFVNPIALNAIAWKYYIVFIVVLLVYGLTAYFFYPETKGYTLEQIAVLFDGPGVRDENAAELATKSVDISDDTKSGSSTTHQEYI</sequence>
<dbReference type="OrthoDB" id="6133115at2759"/>
<evidence type="ECO:0000313" key="8">
    <source>
        <dbReference type="EMBL" id="KAB8068034.1"/>
    </source>
</evidence>
<proteinExistence type="inferred from homology"/>
<feature type="transmembrane region" description="Helical" evidence="6">
    <location>
        <begin position="129"/>
        <end position="150"/>
    </location>
</feature>
<evidence type="ECO:0000256" key="4">
    <source>
        <dbReference type="ARBA" id="ARBA00022989"/>
    </source>
</evidence>
<dbReference type="InterPro" id="IPR020846">
    <property type="entry name" value="MFS_dom"/>
</dbReference>
<dbReference type="PANTHER" id="PTHR48022">
    <property type="entry name" value="PLASTIDIC GLUCOSE TRANSPORTER 4"/>
    <property type="match status" value="1"/>
</dbReference>
<dbReference type="PROSITE" id="PS00216">
    <property type="entry name" value="SUGAR_TRANSPORT_1"/>
    <property type="match status" value="1"/>
</dbReference>
<dbReference type="PROSITE" id="PS50850">
    <property type="entry name" value="MFS"/>
    <property type="match status" value="1"/>
</dbReference>
<evidence type="ECO:0000256" key="6">
    <source>
        <dbReference type="SAM" id="Phobius"/>
    </source>
</evidence>
<dbReference type="InterPro" id="IPR050360">
    <property type="entry name" value="MFS_Sugar_Transporters"/>
</dbReference>
<keyword evidence="3 6" id="KW-0812">Transmembrane</keyword>
<accession>A0A5N5WL47</accession>